<dbReference type="EMBL" id="MZMT01000003">
    <property type="protein sequence ID" value="PIO46827.1"/>
    <property type="molecule type" value="Genomic_DNA"/>
</dbReference>
<accession>A0A2N9W509</accession>
<name>A0A2N9W509_9HYPH</name>
<comment type="caution">
    <text evidence="1">The sequence shown here is derived from an EMBL/GenBank/DDBJ whole genome shotgun (WGS) entry which is preliminary data.</text>
</comment>
<gene>
    <name evidence="1" type="ORF">B5P45_03295</name>
</gene>
<sequence length="83" mass="8810">MKRILNGLPGVPKDQSEAIERLSMDYAVERTLIAGILAGLAARGLLGQVDFEAIARVGSAVGNSDFSTLLANRIDTLRQSILA</sequence>
<dbReference type="AlphaFoldDB" id="A0A2N9W509"/>
<dbReference type="KEGG" id="pht:BLM14_08790"/>
<evidence type="ECO:0000313" key="1">
    <source>
        <dbReference type="EMBL" id="PIO46827.1"/>
    </source>
</evidence>
<dbReference type="Proteomes" id="UP000232163">
    <property type="component" value="Unassembled WGS sequence"/>
</dbReference>
<dbReference type="RefSeq" id="WP_099999037.1">
    <property type="nucleotide sequence ID" value="NZ_CP017940.1"/>
</dbReference>
<proteinExistence type="predicted"/>
<reference evidence="1 2" key="1">
    <citation type="journal article" date="2017" name="Int J Environ Stud">
        <title>Does the Miocene-Pliocene relict legume Oxytropis triphylla form nitrogen-fixing nodules with a combination of bacterial strains?</title>
        <authorList>
            <person name="Safronova V."/>
            <person name="Belimov A."/>
            <person name="Sazanova A."/>
            <person name="Kuznetsova I."/>
            <person name="Popova J."/>
            <person name="Andronov E."/>
            <person name="Verkhozina A."/>
            <person name="Tikhonovich I."/>
        </authorList>
    </citation>
    <scope>NUCLEOTIDE SEQUENCE [LARGE SCALE GENOMIC DNA]</scope>
    <source>
        <strain evidence="1 2">Tri-38</strain>
    </source>
</reference>
<protein>
    <submittedName>
        <fullName evidence="1">Uncharacterized protein</fullName>
    </submittedName>
</protein>
<dbReference type="OrthoDB" id="8116794at2"/>
<evidence type="ECO:0000313" key="2">
    <source>
        <dbReference type="Proteomes" id="UP000232163"/>
    </source>
</evidence>
<organism evidence="1 2">
    <name type="scientific">Phyllobacterium zundukense</name>
    <dbReference type="NCBI Taxonomy" id="1867719"/>
    <lineage>
        <taxon>Bacteria</taxon>
        <taxon>Pseudomonadati</taxon>
        <taxon>Pseudomonadota</taxon>
        <taxon>Alphaproteobacteria</taxon>
        <taxon>Hyphomicrobiales</taxon>
        <taxon>Phyllobacteriaceae</taxon>
        <taxon>Phyllobacterium</taxon>
    </lineage>
</organism>
<keyword evidence="2" id="KW-1185">Reference proteome</keyword>